<evidence type="ECO:0000313" key="4">
    <source>
        <dbReference type="RefSeq" id="XP_047736222.1"/>
    </source>
</evidence>
<feature type="compositionally biased region" description="Polar residues" evidence="1">
    <location>
        <begin position="119"/>
        <end position="130"/>
    </location>
</feature>
<dbReference type="Proteomes" id="UP000694843">
    <property type="component" value="Unplaced"/>
</dbReference>
<dbReference type="GeneID" id="125177811"/>
<evidence type="ECO:0000313" key="3">
    <source>
        <dbReference type="Proteomes" id="UP000694843"/>
    </source>
</evidence>
<proteinExistence type="predicted"/>
<feature type="region of interest" description="Disordered" evidence="1">
    <location>
        <begin position="1"/>
        <end position="84"/>
    </location>
</feature>
<name>A0A979FI09_HYAAZ</name>
<feature type="compositionally biased region" description="Basic and acidic residues" evidence="1">
    <location>
        <begin position="1"/>
        <end position="11"/>
    </location>
</feature>
<dbReference type="OrthoDB" id="6377166at2759"/>
<feature type="region of interest" description="Disordered" evidence="1">
    <location>
        <begin position="119"/>
        <end position="138"/>
    </location>
</feature>
<keyword evidence="2" id="KW-0472">Membrane</keyword>
<protein>
    <submittedName>
        <fullName evidence="4">Uncharacterized protein LOC125177811</fullName>
    </submittedName>
</protein>
<dbReference type="KEGG" id="hazt:125177811"/>
<reference evidence="4" key="1">
    <citation type="submission" date="2025-08" db="UniProtKB">
        <authorList>
            <consortium name="RefSeq"/>
        </authorList>
    </citation>
    <scope>IDENTIFICATION</scope>
    <source>
        <tissue evidence="4">Whole organism</tissue>
    </source>
</reference>
<evidence type="ECO:0000256" key="2">
    <source>
        <dbReference type="SAM" id="Phobius"/>
    </source>
</evidence>
<keyword evidence="3" id="KW-1185">Reference proteome</keyword>
<dbReference type="RefSeq" id="XP_047736222.1">
    <property type="nucleotide sequence ID" value="XM_047880266.1"/>
</dbReference>
<accession>A0A979FI09</accession>
<sequence>MSHSGNEDNRTEWQCSFGSADTSTPSPSLAPNTLSPNSLLSAHAPHPRVTRPSHSLGLSRMLRRKGSYDPTQRSASDDKSDISEYSWRSDSMLSDLDYEGGSQSVFSLNDATMTPAPSWISSNHSLQRQESYQHRPGSLLQRQDTSVTLKAGDPPSRHSPVQASRSLCVFKHARSNSATEKASGQARLTVPGDSNKSRRPSLLSLRSLTRSPIPYMSMDYDPDYENDCPIGWQYYGRASPHPRGSYSAGMSGLIPEAIPRLTLTQRLAFPNLVQNSLDRPRPRDPFSEENNGMNRAAKLITLLVLTMVTVLIIVGVYKTFH</sequence>
<organism evidence="3 4">
    <name type="scientific">Hyalella azteca</name>
    <name type="common">Amphipod</name>
    <dbReference type="NCBI Taxonomy" id="294128"/>
    <lineage>
        <taxon>Eukaryota</taxon>
        <taxon>Metazoa</taxon>
        <taxon>Ecdysozoa</taxon>
        <taxon>Arthropoda</taxon>
        <taxon>Crustacea</taxon>
        <taxon>Multicrustacea</taxon>
        <taxon>Malacostraca</taxon>
        <taxon>Eumalacostraca</taxon>
        <taxon>Peracarida</taxon>
        <taxon>Amphipoda</taxon>
        <taxon>Senticaudata</taxon>
        <taxon>Talitrida</taxon>
        <taxon>Talitroidea</taxon>
        <taxon>Hyalellidae</taxon>
        <taxon>Hyalella</taxon>
    </lineage>
</organism>
<keyword evidence="2" id="KW-1133">Transmembrane helix</keyword>
<feature type="transmembrane region" description="Helical" evidence="2">
    <location>
        <begin position="299"/>
        <end position="317"/>
    </location>
</feature>
<feature type="region of interest" description="Disordered" evidence="1">
    <location>
        <begin position="175"/>
        <end position="201"/>
    </location>
</feature>
<keyword evidence="2" id="KW-0812">Transmembrane</keyword>
<feature type="compositionally biased region" description="Polar residues" evidence="1">
    <location>
        <begin position="12"/>
        <end position="40"/>
    </location>
</feature>
<dbReference type="AlphaFoldDB" id="A0A979FI09"/>
<evidence type="ECO:0000256" key="1">
    <source>
        <dbReference type="SAM" id="MobiDB-lite"/>
    </source>
</evidence>
<gene>
    <name evidence="4" type="primary">LOC125177811</name>
</gene>